<dbReference type="GO" id="GO:0000422">
    <property type="term" value="P:autophagy of mitochondrion"/>
    <property type="evidence" value="ECO:0007669"/>
    <property type="project" value="TreeGrafter"/>
</dbReference>
<feature type="compositionally biased region" description="Pro residues" evidence="11">
    <location>
        <begin position="771"/>
        <end position="781"/>
    </location>
</feature>
<keyword evidence="8 10" id="KW-0445">Lipid transport</keyword>
<evidence type="ECO:0000256" key="7">
    <source>
        <dbReference type="ARBA" id="ARBA00023006"/>
    </source>
</evidence>
<comment type="similarity">
    <text evidence="2 10">Belongs to the ATG9 family.</text>
</comment>
<evidence type="ECO:0000256" key="2">
    <source>
        <dbReference type="ARBA" id="ARBA00006185"/>
    </source>
</evidence>
<keyword evidence="7 10" id="KW-0072">Autophagy</keyword>
<comment type="function">
    <text evidence="10">Phospholipid scramblase involved in autophagy. Cycles between the preautophagosomal structure/phagophore assembly site (PAS) and the cytoplasmic vesicle pool and supplies membrane for the growing autophagosome. Lipid scramblase activity plays a key role in preautophagosomal structure/phagophore assembly by distributing the phospholipids that arrive through ATG2 from the cytoplasmic to the luminal leaflet of the bilayer, thereby driving autophagosomal membrane expansion.</text>
</comment>
<dbReference type="GO" id="GO:0034497">
    <property type="term" value="P:protein localization to phagophore assembly site"/>
    <property type="evidence" value="ECO:0007669"/>
    <property type="project" value="TreeGrafter"/>
</dbReference>
<gene>
    <name evidence="12" type="ORF">O3P69_001876</name>
</gene>
<dbReference type="EMBL" id="JARAKH010000003">
    <property type="protein sequence ID" value="KAK8405677.1"/>
    <property type="molecule type" value="Genomic_DNA"/>
</dbReference>
<organism evidence="12 13">
    <name type="scientific">Scylla paramamosain</name>
    <name type="common">Mud crab</name>
    <dbReference type="NCBI Taxonomy" id="85552"/>
    <lineage>
        <taxon>Eukaryota</taxon>
        <taxon>Metazoa</taxon>
        <taxon>Ecdysozoa</taxon>
        <taxon>Arthropoda</taxon>
        <taxon>Crustacea</taxon>
        <taxon>Multicrustacea</taxon>
        <taxon>Malacostraca</taxon>
        <taxon>Eumalacostraca</taxon>
        <taxon>Eucarida</taxon>
        <taxon>Decapoda</taxon>
        <taxon>Pleocyemata</taxon>
        <taxon>Brachyura</taxon>
        <taxon>Eubrachyura</taxon>
        <taxon>Portunoidea</taxon>
        <taxon>Portunidae</taxon>
        <taxon>Portuninae</taxon>
        <taxon>Scylla</taxon>
    </lineage>
</organism>
<comment type="caution">
    <text evidence="12">The sequence shown here is derived from an EMBL/GenBank/DDBJ whole genome shotgun (WGS) entry which is preliminary data.</text>
</comment>
<name>A0AAW0V4Y5_SCYPA</name>
<dbReference type="Proteomes" id="UP001487740">
    <property type="component" value="Unassembled WGS sequence"/>
</dbReference>
<dbReference type="InterPro" id="IPR007241">
    <property type="entry name" value="Autophagy-rel_prot_9"/>
</dbReference>
<feature type="region of interest" description="Disordered" evidence="11">
    <location>
        <begin position="763"/>
        <end position="801"/>
    </location>
</feature>
<dbReference type="AlphaFoldDB" id="A0AAW0V4Y5"/>
<feature type="compositionally biased region" description="Polar residues" evidence="11">
    <location>
        <begin position="1"/>
        <end position="11"/>
    </location>
</feature>
<dbReference type="GO" id="GO:0006869">
    <property type="term" value="P:lipid transport"/>
    <property type="evidence" value="ECO:0007669"/>
    <property type="project" value="UniProtKB-KW"/>
</dbReference>
<reference evidence="12 13" key="1">
    <citation type="submission" date="2023-03" db="EMBL/GenBank/DDBJ databases">
        <title>High-quality genome of Scylla paramamosain provides insights in environmental adaptation.</title>
        <authorList>
            <person name="Zhang L."/>
        </authorList>
    </citation>
    <scope>NUCLEOTIDE SEQUENCE [LARGE SCALE GENOMIC DNA]</scope>
    <source>
        <strain evidence="12">LZ_2023a</strain>
        <tissue evidence="12">Muscle</tissue>
    </source>
</reference>
<evidence type="ECO:0000313" key="12">
    <source>
        <dbReference type="EMBL" id="KAK8405677.1"/>
    </source>
</evidence>
<feature type="compositionally biased region" description="Gly residues" evidence="11">
    <location>
        <begin position="16"/>
        <end position="34"/>
    </location>
</feature>
<evidence type="ECO:0000256" key="9">
    <source>
        <dbReference type="ARBA" id="ARBA00023136"/>
    </source>
</evidence>
<dbReference type="GO" id="GO:0061709">
    <property type="term" value="P:reticulophagy"/>
    <property type="evidence" value="ECO:0007669"/>
    <property type="project" value="TreeGrafter"/>
</dbReference>
<feature type="transmembrane region" description="Helical" evidence="10">
    <location>
        <begin position="396"/>
        <end position="418"/>
    </location>
</feature>
<keyword evidence="5 10" id="KW-0812">Transmembrane</keyword>
<feature type="region of interest" description="Disordered" evidence="11">
    <location>
        <begin position="702"/>
        <end position="722"/>
    </location>
</feature>
<dbReference type="GO" id="GO:0034045">
    <property type="term" value="C:phagophore assembly site membrane"/>
    <property type="evidence" value="ECO:0007669"/>
    <property type="project" value="UniProtKB-SubCell"/>
</dbReference>
<evidence type="ECO:0000313" key="13">
    <source>
        <dbReference type="Proteomes" id="UP001487740"/>
    </source>
</evidence>
<proteinExistence type="inferred from homology"/>
<evidence type="ECO:0000256" key="11">
    <source>
        <dbReference type="SAM" id="MobiDB-lite"/>
    </source>
</evidence>
<evidence type="ECO:0000256" key="10">
    <source>
        <dbReference type="RuleBase" id="RU364027"/>
    </source>
</evidence>
<dbReference type="PANTHER" id="PTHR13038">
    <property type="entry name" value="APG9 AUTOPHAGY 9"/>
    <property type="match status" value="1"/>
</dbReference>
<protein>
    <recommendedName>
        <fullName evidence="3 10">Autophagy-related protein 9</fullName>
    </recommendedName>
</protein>
<comment type="subcellular location">
    <subcellularLocation>
        <location evidence="1 10">Preautophagosomal structure membrane</location>
        <topology evidence="1 10">Multi-pass membrane protein</topology>
    </subcellularLocation>
</comment>
<keyword evidence="9 10" id="KW-0472">Membrane</keyword>
<keyword evidence="13" id="KW-1185">Reference proteome</keyword>
<feature type="transmembrane region" description="Helical" evidence="10">
    <location>
        <begin position="97"/>
        <end position="119"/>
    </location>
</feature>
<keyword evidence="6 10" id="KW-1133">Transmembrane helix</keyword>
<dbReference type="GO" id="GO:0005776">
    <property type="term" value="C:autophagosome"/>
    <property type="evidence" value="ECO:0007669"/>
    <property type="project" value="TreeGrafter"/>
</dbReference>
<dbReference type="GO" id="GO:0034727">
    <property type="term" value="P:piecemeal microautophagy of the nucleus"/>
    <property type="evidence" value="ECO:0007669"/>
    <property type="project" value="TreeGrafter"/>
</dbReference>
<feature type="transmembrane region" description="Helical" evidence="10">
    <location>
        <begin position="152"/>
        <end position="169"/>
    </location>
</feature>
<keyword evidence="4 10" id="KW-0813">Transport</keyword>
<accession>A0AAW0V4Y5</accession>
<feature type="region of interest" description="Disordered" evidence="11">
    <location>
        <begin position="1"/>
        <end position="41"/>
    </location>
</feature>
<feature type="transmembrane region" description="Helical" evidence="10">
    <location>
        <begin position="314"/>
        <end position="341"/>
    </location>
</feature>
<evidence type="ECO:0000256" key="4">
    <source>
        <dbReference type="ARBA" id="ARBA00022448"/>
    </source>
</evidence>
<evidence type="ECO:0000256" key="1">
    <source>
        <dbReference type="ARBA" id="ARBA00004511"/>
    </source>
</evidence>
<dbReference type="PANTHER" id="PTHR13038:SF10">
    <property type="entry name" value="AUTOPHAGY-RELATED PROTEIN 9"/>
    <property type="match status" value="1"/>
</dbReference>
<evidence type="ECO:0000256" key="5">
    <source>
        <dbReference type="ARBA" id="ARBA00022692"/>
    </source>
</evidence>
<evidence type="ECO:0000256" key="3">
    <source>
        <dbReference type="ARBA" id="ARBA00018074"/>
    </source>
</evidence>
<evidence type="ECO:0000256" key="8">
    <source>
        <dbReference type="ARBA" id="ARBA00023055"/>
    </source>
</evidence>
<sequence>MPQNFQTTYQPFTGGLEEGGGGGGGSSSSGGGGAFMEERDEDLSPDTHTSMVFHVVPKSSKSRWNHIEDLDSFFSRVYQYHQNHGLLCMMLQQVFELAQFIFIIVFTVFLFSCVDYDILFRNKYPPDFRYNETDKITLPDALRTHAQCREHFSWQLVMAILAASLFWLMRFGHACYTFFQFWEIKQFFNNALGIQDQDLGNITWEEVEQRVMEVQVEERMCIHKEVLTELDIYHRILRFTNYFIAMVNKNIIPLKLDVPFVGEVVFLTKGLRMNIEMLLFWGPWAPFRNIWHLHDEYKRPEKRHELAERLNQQFLYFGIANLVLFPLVLLFQIMYSFFYYAEMIKREPGSLGSRRWSHYGEVYLRHFNELDHEMSARLNRGYKAASQYMNIFSSPLMAVVARHVAFVCGAVLAVLAALSVYDEDVLQVEHVLTFMTILGALLAGCRVFIPDENLVFCPEMLMRRVLAEVHYLPDHWREKAHTSRVRREFSQLFQYRVVHMLEELVSPVVTPLILIFRLRFKALDIVDFYRNFTVEVVGVGDVCSFAQMDIRRHGSPTWQPDLLLDDIVSQPGGSQKPEMATDGGKTELSLLHFTMTNPKWKPPQESTAFINALRTQAQRDMNALPTLQEENALFSSLNSLSCGGGLGLGLGATSMLQQPPWMGGQHQSFWSPRGLRGRLSQVEGSRHGPTTGGILSSIQQSNIESSMTSGPAGDPVMAPSTLSPSCIMGPSLAPPSVLPQDLTAVDMSLSTLYLHELHQRHRHRASYSDVPPQPSSGPQGPPGGAFLSPPPHPQEPPVVSFQRAQEKTPLLVSQSVSVPVRHGYFVDMRSESRAAPGLAGRHFPYLAPTSHPWHPASLDTFVLADLIGVGGGVDNSWRCARGLGKVKAVLGNSRCDVTHPSLGGAGRGGARQPTLEILKQFHVAPRMFVTMHVLKAAKDIEFSWG</sequence>
<feature type="transmembrane region" description="Helical" evidence="10">
    <location>
        <begin position="430"/>
        <end position="449"/>
    </location>
</feature>
<evidence type="ECO:0000256" key="6">
    <source>
        <dbReference type="ARBA" id="ARBA00022989"/>
    </source>
</evidence>
<dbReference type="Pfam" id="PF04109">
    <property type="entry name" value="ATG9"/>
    <property type="match status" value="1"/>
</dbReference>